<accession>A0ABN9BVP1</accession>
<evidence type="ECO:0000313" key="1">
    <source>
        <dbReference type="EMBL" id="CAI9551668.1"/>
    </source>
</evidence>
<name>A0ABN9BVP1_9NEOB</name>
<keyword evidence="2" id="KW-1185">Reference proteome</keyword>
<dbReference type="EMBL" id="CATNWA010006218">
    <property type="protein sequence ID" value="CAI9551668.1"/>
    <property type="molecule type" value="Genomic_DNA"/>
</dbReference>
<gene>
    <name evidence="1" type="ORF">SPARVUS_LOCUS3775917</name>
</gene>
<evidence type="ECO:0000313" key="2">
    <source>
        <dbReference type="Proteomes" id="UP001162483"/>
    </source>
</evidence>
<dbReference type="Proteomes" id="UP001162483">
    <property type="component" value="Unassembled WGS sequence"/>
</dbReference>
<sequence length="36" mass="4130">MHLGILQRRVGSSAHAQFSMSFYVEHFLPIPSEQPM</sequence>
<proteinExistence type="predicted"/>
<comment type="caution">
    <text evidence="1">The sequence shown here is derived from an EMBL/GenBank/DDBJ whole genome shotgun (WGS) entry which is preliminary data.</text>
</comment>
<reference evidence="1" key="1">
    <citation type="submission" date="2023-05" db="EMBL/GenBank/DDBJ databases">
        <authorList>
            <person name="Stuckert A."/>
        </authorList>
    </citation>
    <scope>NUCLEOTIDE SEQUENCE</scope>
</reference>
<organism evidence="1 2">
    <name type="scientific">Staurois parvus</name>
    <dbReference type="NCBI Taxonomy" id="386267"/>
    <lineage>
        <taxon>Eukaryota</taxon>
        <taxon>Metazoa</taxon>
        <taxon>Chordata</taxon>
        <taxon>Craniata</taxon>
        <taxon>Vertebrata</taxon>
        <taxon>Euteleostomi</taxon>
        <taxon>Amphibia</taxon>
        <taxon>Batrachia</taxon>
        <taxon>Anura</taxon>
        <taxon>Neobatrachia</taxon>
        <taxon>Ranoidea</taxon>
        <taxon>Ranidae</taxon>
        <taxon>Staurois</taxon>
    </lineage>
</organism>
<protein>
    <submittedName>
        <fullName evidence="1">Uncharacterized protein</fullName>
    </submittedName>
</protein>